<dbReference type="GO" id="GO:0005262">
    <property type="term" value="F:calcium channel activity"/>
    <property type="evidence" value="ECO:0007669"/>
    <property type="project" value="TreeGrafter"/>
</dbReference>
<reference evidence="7" key="2">
    <citation type="submission" date="2020-09" db="EMBL/GenBank/DDBJ databases">
        <authorList>
            <person name="Sun Q."/>
            <person name="Zhou Y."/>
        </authorList>
    </citation>
    <scope>NUCLEOTIDE SEQUENCE</scope>
    <source>
        <strain evidence="7">CGMCC 1.12181</strain>
    </source>
</reference>
<dbReference type="EMBL" id="BMEO01000003">
    <property type="protein sequence ID" value="GGF90481.1"/>
    <property type="molecule type" value="Genomic_DNA"/>
</dbReference>
<feature type="transmembrane region" description="Helical" evidence="5">
    <location>
        <begin position="105"/>
        <end position="124"/>
    </location>
</feature>
<evidence type="ECO:0000256" key="3">
    <source>
        <dbReference type="ARBA" id="ARBA00022989"/>
    </source>
</evidence>
<dbReference type="GO" id="GO:0006874">
    <property type="term" value="P:intracellular calcium ion homeostasis"/>
    <property type="evidence" value="ECO:0007669"/>
    <property type="project" value="TreeGrafter"/>
</dbReference>
<protein>
    <submittedName>
        <fullName evidence="7">Sodium:calcium antiporter</fullName>
    </submittedName>
</protein>
<organism evidence="7 8">
    <name type="scientific">Marinicella pacifica</name>
    <dbReference type="NCBI Taxonomy" id="1171543"/>
    <lineage>
        <taxon>Bacteria</taxon>
        <taxon>Pseudomonadati</taxon>
        <taxon>Pseudomonadota</taxon>
        <taxon>Gammaproteobacteria</taxon>
        <taxon>Lysobacterales</taxon>
        <taxon>Marinicellaceae</taxon>
        <taxon>Marinicella</taxon>
    </lineage>
</organism>
<dbReference type="InterPro" id="IPR004837">
    <property type="entry name" value="NaCa_Exmemb"/>
</dbReference>
<feature type="domain" description="Sodium/calcium exchanger membrane region" evidence="6">
    <location>
        <begin position="6"/>
        <end position="141"/>
    </location>
</feature>
<evidence type="ECO:0000256" key="2">
    <source>
        <dbReference type="ARBA" id="ARBA00022692"/>
    </source>
</evidence>
<evidence type="ECO:0000256" key="4">
    <source>
        <dbReference type="ARBA" id="ARBA00023136"/>
    </source>
</evidence>
<feature type="transmembrane region" description="Helical" evidence="5">
    <location>
        <begin position="74"/>
        <end position="93"/>
    </location>
</feature>
<evidence type="ECO:0000256" key="1">
    <source>
        <dbReference type="ARBA" id="ARBA00004141"/>
    </source>
</evidence>
<dbReference type="InterPro" id="IPR004481">
    <property type="entry name" value="K/Na/Ca-exchanger"/>
</dbReference>
<keyword evidence="8" id="KW-1185">Reference proteome</keyword>
<dbReference type="RefSeq" id="WP_188364539.1">
    <property type="nucleotide sequence ID" value="NZ_BAABJF010000017.1"/>
</dbReference>
<evidence type="ECO:0000259" key="6">
    <source>
        <dbReference type="Pfam" id="PF01699"/>
    </source>
</evidence>
<dbReference type="GO" id="GO:0005886">
    <property type="term" value="C:plasma membrane"/>
    <property type="evidence" value="ECO:0007669"/>
    <property type="project" value="TreeGrafter"/>
</dbReference>
<keyword evidence="2 5" id="KW-0812">Transmembrane</keyword>
<dbReference type="NCBIfam" id="TIGR00367">
    <property type="entry name" value="calcium/sodium antiporter"/>
    <property type="match status" value="1"/>
</dbReference>
<reference evidence="7" key="1">
    <citation type="journal article" date="2014" name="Int. J. Syst. Evol. Microbiol.">
        <title>Complete genome sequence of Corynebacterium casei LMG S-19264T (=DSM 44701T), isolated from a smear-ripened cheese.</title>
        <authorList>
            <consortium name="US DOE Joint Genome Institute (JGI-PGF)"/>
            <person name="Walter F."/>
            <person name="Albersmeier A."/>
            <person name="Kalinowski J."/>
            <person name="Ruckert C."/>
        </authorList>
    </citation>
    <scope>NUCLEOTIDE SEQUENCE</scope>
    <source>
        <strain evidence="7">CGMCC 1.12181</strain>
    </source>
</reference>
<dbReference type="Gene3D" id="1.20.1420.30">
    <property type="entry name" value="NCX, central ion-binding region"/>
    <property type="match status" value="1"/>
</dbReference>
<comment type="caution">
    <text evidence="7">The sequence shown here is derived from an EMBL/GenBank/DDBJ whole genome shotgun (WGS) entry which is preliminary data.</text>
</comment>
<dbReference type="PANTHER" id="PTHR10846:SF8">
    <property type="entry name" value="INNER MEMBRANE PROTEIN YRBG"/>
    <property type="match status" value="1"/>
</dbReference>
<feature type="transmembrane region" description="Helical" evidence="5">
    <location>
        <begin position="6"/>
        <end position="27"/>
    </location>
</feature>
<evidence type="ECO:0000256" key="5">
    <source>
        <dbReference type="SAM" id="Phobius"/>
    </source>
</evidence>
<keyword evidence="4 5" id="KW-0472">Membrane</keyword>
<feature type="transmembrane region" description="Helical" evidence="5">
    <location>
        <begin position="39"/>
        <end position="62"/>
    </location>
</feature>
<sequence length="322" mass="34517">MLIASGYLVIGLILLIFAADKFILGAAALAKHLGVSTMLVGLIVVGFGTSAPEMVVSAIASFKGNSGLAMGNAIGSNITNIALVLGVGLLITPMQVKSKIIKREMPILLMVCLLALFLLLDLSLTLMDGVILLISMLGVTLLLGFLGVNESKDSYSEEIESEYDLNIKMSHAILFLLMGVVVLPLASQLMVIGATDIAQYFGVSDLVIGLTIVALGTSLPELAAIVASAAKKEHDLAIGNIVGSNIFNLLGVIGISGVINDYHFSRRFLMFDYLYMVILTVFLFIVSIYFVLKDRFVSRLIGLVLVLLYSAYMIWLFVSKAT</sequence>
<dbReference type="AlphaFoldDB" id="A0A917CKN1"/>
<feature type="transmembrane region" description="Helical" evidence="5">
    <location>
        <begin position="271"/>
        <end position="292"/>
    </location>
</feature>
<gene>
    <name evidence="7" type="ORF">GCM10011365_09470</name>
</gene>
<keyword evidence="3 5" id="KW-1133">Transmembrane helix</keyword>
<proteinExistence type="predicted"/>
<dbReference type="Pfam" id="PF01699">
    <property type="entry name" value="Na_Ca_ex"/>
    <property type="match status" value="2"/>
</dbReference>
<feature type="transmembrane region" description="Helical" evidence="5">
    <location>
        <begin position="237"/>
        <end position="259"/>
    </location>
</feature>
<dbReference type="GO" id="GO:0008273">
    <property type="term" value="F:calcium, potassium:sodium antiporter activity"/>
    <property type="evidence" value="ECO:0007669"/>
    <property type="project" value="TreeGrafter"/>
</dbReference>
<feature type="transmembrane region" description="Helical" evidence="5">
    <location>
        <begin position="299"/>
        <end position="318"/>
    </location>
</feature>
<feature type="domain" description="Sodium/calcium exchanger membrane region" evidence="6">
    <location>
        <begin position="171"/>
        <end position="317"/>
    </location>
</feature>
<dbReference type="InterPro" id="IPR044880">
    <property type="entry name" value="NCX_ion-bd_dom_sf"/>
</dbReference>
<evidence type="ECO:0000313" key="7">
    <source>
        <dbReference type="EMBL" id="GGF90481.1"/>
    </source>
</evidence>
<name>A0A917CKN1_9GAMM</name>
<feature type="transmembrane region" description="Helical" evidence="5">
    <location>
        <begin position="169"/>
        <end position="194"/>
    </location>
</feature>
<dbReference type="PANTHER" id="PTHR10846">
    <property type="entry name" value="SODIUM/POTASSIUM/CALCIUM EXCHANGER"/>
    <property type="match status" value="1"/>
</dbReference>
<feature type="transmembrane region" description="Helical" evidence="5">
    <location>
        <begin position="130"/>
        <end position="148"/>
    </location>
</feature>
<accession>A0A917CKN1</accession>
<dbReference type="Proteomes" id="UP000605253">
    <property type="component" value="Unassembled WGS sequence"/>
</dbReference>
<evidence type="ECO:0000313" key="8">
    <source>
        <dbReference type="Proteomes" id="UP000605253"/>
    </source>
</evidence>
<comment type="subcellular location">
    <subcellularLocation>
        <location evidence="1">Membrane</location>
        <topology evidence="1">Multi-pass membrane protein</topology>
    </subcellularLocation>
</comment>
<feature type="transmembrane region" description="Helical" evidence="5">
    <location>
        <begin position="206"/>
        <end position="230"/>
    </location>
</feature>